<accession>S2K6A9</accession>
<sequence length="395" mass="45308">MPSVPVLRSTLSLYLGSPRFPSYHWSFLFPQTRPTNLPTSGPVFNIIRAVDSIQTNFSSCSVDIPTILRLPFLSLLQHALPPSHPLAATFSPPSTILQSSRTIRRNLFGSDIFKYDSFTRALHFRQSFRHLPHPCASRRAVYMIHDHRLLLNTFTLHNMSTLTPQPLLSTAQLSPTSTPNIESLHSLLTSMISSTHFDPETHQFQQVAASTKGFKSLPSSNPPSSRPPILKPAKWKKFWSLSIPLNARNTWFRVLHKKITTKDLLHSRQPTIYHPFCDLCHSSRDTIDHFLFTCPLKHSFWSSALDTYMPPAISHNTFSNFQKFLFLEHPPSRHGHPLFSDLSVHQVFACMLQTVWRYHYQHVFNDTPFLPSLLLSSLHNTLYILHSQENLDQFP</sequence>
<keyword evidence="3" id="KW-1185">Reference proteome</keyword>
<organism evidence="2 3">
    <name type="scientific">Mucor circinelloides f. circinelloides (strain 1006PhL)</name>
    <name type="common">Mucormycosis agent</name>
    <name type="synonym">Calyptromyces circinelloides</name>
    <dbReference type="NCBI Taxonomy" id="1220926"/>
    <lineage>
        <taxon>Eukaryota</taxon>
        <taxon>Fungi</taxon>
        <taxon>Fungi incertae sedis</taxon>
        <taxon>Mucoromycota</taxon>
        <taxon>Mucoromycotina</taxon>
        <taxon>Mucoromycetes</taxon>
        <taxon>Mucorales</taxon>
        <taxon>Mucorineae</taxon>
        <taxon>Mucoraceae</taxon>
        <taxon>Mucor</taxon>
    </lineage>
</organism>
<dbReference type="Proteomes" id="UP000014254">
    <property type="component" value="Unassembled WGS sequence"/>
</dbReference>
<dbReference type="InterPro" id="IPR026960">
    <property type="entry name" value="RVT-Znf"/>
</dbReference>
<dbReference type="InParanoid" id="S2K6A9"/>
<proteinExistence type="predicted"/>
<dbReference type="OMA" id="RAVYMIH"/>
<dbReference type="EMBL" id="KE123915">
    <property type="protein sequence ID" value="EPB90898.1"/>
    <property type="molecule type" value="Genomic_DNA"/>
</dbReference>
<name>S2K6A9_MUCC1</name>
<evidence type="ECO:0000313" key="3">
    <source>
        <dbReference type="Proteomes" id="UP000014254"/>
    </source>
</evidence>
<dbReference type="Pfam" id="PF13966">
    <property type="entry name" value="zf-RVT"/>
    <property type="match status" value="1"/>
</dbReference>
<dbReference type="STRING" id="1220926.S2K6A9"/>
<reference evidence="3" key="1">
    <citation type="submission" date="2013-05" db="EMBL/GenBank/DDBJ databases">
        <title>The Genome sequence of Mucor circinelloides f. circinelloides 1006PhL.</title>
        <authorList>
            <consortium name="The Broad Institute Genomics Platform"/>
            <person name="Cuomo C."/>
            <person name="Earl A."/>
            <person name="Findley K."/>
            <person name="Lee S.C."/>
            <person name="Walker B."/>
            <person name="Young S."/>
            <person name="Zeng Q."/>
            <person name="Gargeya S."/>
            <person name="Fitzgerald M."/>
            <person name="Haas B."/>
            <person name="Abouelleil A."/>
            <person name="Allen A.W."/>
            <person name="Alvarado L."/>
            <person name="Arachchi H.M."/>
            <person name="Berlin A.M."/>
            <person name="Chapman S.B."/>
            <person name="Gainer-Dewar J."/>
            <person name="Goldberg J."/>
            <person name="Griggs A."/>
            <person name="Gujja S."/>
            <person name="Hansen M."/>
            <person name="Howarth C."/>
            <person name="Imamovic A."/>
            <person name="Ireland A."/>
            <person name="Larimer J."/>
            <person name="McCowan C."/>
            <person name="Murphy C."/>
            <person name="Pearson M."/>
            <person name="Poon T.W."/>
            <person name="Priest M."/>
            <person name="Roberts A."/>
            <person name="Saif S."/>
            <person name="Shea T."/>
            <person name="Sisk P."/>
            <person name="Sykes S."/>
            <person name="Wortman J."/>
            <person name="Nusbaum C."/>
            <person name="Birren B."/>
        </authorList>
    </citation>
    <scope>NUCLEOTIDE SEQUENCE [LARGE SCALE GENOMIC DNA]</scope>
    <source>
        <strain evidence="3">1006PhL</strain>
    </source>
</reference>
<dbReference type="VEuPathDB" id="FungiDB:HMPREF1544_02316"/>
<gene>
    <name evidence="2" type="ORF">HMPREF1544_02316</name>
</gene>
<dbReference type="AlphaFoldDB" id="S2K6A9"/>
<protein>
    <recommendedName>
        <fullName evidence="1">Reverse transcriptase zinc-binding domain-containing protein</fullName>
    </recommendedName>
</protein>
<dbReference type="OrthoDB" id="2273311at2759"/>
<evidence type="ECO:0000313" key="2">
    <source>
        <dbReference type="EMBL" id="EPB90898.1"/>
    </source>
</evidence>
<feature type="domain" description="Reverse transcriptase zinc-binding" evidence="1">
    <location>
        <begin position="231"/>
        <end position="301"/>
    </location>
</feature>
<evidence type="ECO:0000259" key="1">
    <source>
        <dbReference type="Pfam" id="PF13966"/>
    </source>
</evidence>